<organism evidence="12 13">
    <name type="scientific">Fistulina hepatica ATCC 64428</name>
    <dbReference type="NCBI Taxonomy" id="1128425"/>
    <lineage>
        <taxon>Eukaryota</taxon>
        <taxon>Fungi</taxon>
        <taxon>Dikarya</taxon>
        <taxon>Basidiomycota</taxon>
        <taxon>Agaricomycotina</taxon>
        <taxon>Agaricomycetes</taxon>
        <taxon>Agaricomycetidae</taxon>
        <taxon>Agaricales</taxon>
        <taxon>Fistulinaceae</taxon>
        <taxon>Fistulina</taxon>
    </lineage>
</organism>
<evidence type="ECO:0000256" key="3">
    <source>
        <dbReference type="ARBA" id="ARBA00011906"/>
    </source>
</evidence>
<comment type="cofactor">
    <cofactor evidence="1">
        <name>Cu(2+)</name>
        <dbReference type="ChEBI" id="CHEBI:29036"/>
    </cofactor>
</comment>
<comment type="catalytic activity">
    <reaction evidence="9">
        <text>2 L-dopa + O2 = 2 L-dopaquinone + 2 H2O</text>
        <dbReference type="Rhea" id="RHEA:34287"/>
        <dbReference type="ChEBI" id="CHEBI:15377"/>
        <dbReference type="ChEBI" id="CHEBI:15379"/>
        <dbReference type="ChEBI" id="CHEBI:57504"/>
        <dbReference type="ChEBI" id="CHEBI:57924"/>
        <dbReference type="EC" id="1.14.18.1"/>
    </reaction>
</comment>
<feature type="non-terminal residue" evidence="12">
    <location>
        <position position="1"/>
    </location>
</feature>
<dbReference type="GO" id="GO:0004503">
    <property type="term" value="F:tyrosinase activity"/>
    <property type="evidence" value="ECO:0007669"/>
    <property type="project" value="UniProtKB-EC"/>
</dbReference>
<evidence type="ECO:0000259" key="11">
    <source>
        <dbReference type="PROSITE" id="PS00498"/>
    </source>
</evidence>
<dbReference type="Pfam" id="PF00264">
    <property type="entry name" value="Tyrosinase"/>
    <property type="match status" value="1"/>
</dbReference>
<dbReference type="InterPro" id="IPR050316">
    <property type="entry name" value="Tyrosinase/Hemocyanin"/>
</dbReference>
<evidence type="ECO:0000256" key="5">
    <source>
        <dbReference type="ARBA" id="ARBA00023002"/>
    </source>
</evidence>
<keyword evidence="5" id="KW-0560">Oxidoreductase</keyword>
<evidence type="ECO:0000256" key="8">
    <source>
        <dbReference type="ARBA" id="ARBA00023101"/>
    </source>
</evidence>
<keyword evidence="13" id="KW-1185">Reference proteome</keyword>
<dbReference type="GO" id="GO:0042438">
    <property type="term" value="P:melanin biosynthetic process"/>
    <property type="evidence" value="ECO:0007669"/>
    <property type="project" value="UniProtKB-KW"/>
</dbReference>
<evidence type="ECO:0000256" key="6">
    <source>
        <dbReference type="ARBA" id="ARBA00023008"/>
    </source>
</evidence>
<dbReference type="AlphaFoldDB" id="A0A0D7A608"/>
<reference evidence="12 13" key="1">
    <citation type="journal article" date="2015" name="Fungal Genet. Biol.">
        <title>Evolution of novel wood decay mechanisms in Agaricales revealed by the genome sequences of Fistulina hepatica and Cylindrobasidium torrendii.</title>
        <authorList>
            <person name="Floudas D."/>
            <person name="Held B.W."/>
            <person name="Riley R."/>
            <person name="Nagy L.G."/>
            <person name="Koehler G."/>
            <person name="Ransdell A.S."/>
            <person name="Younus H."/>
            <person name="Chow J."/>
            <person name="Chiniquy J."/>
            <person name="Lipzen A."/>
            <person name="Tritt A."/>
            <person name="Sun H."/>
            <person name="Haridas S."/>
            <person name="LaButti K."/>
            <person name="Ohm R.A."/>
            <person name="Kues U."/>
            <person name="Blanchette R.A."/>
            <person name="Grigoriev I.V."/>
            <person name="Minto R.E."/>
            <person name="Hibbett D.S."/>
        </authorList>
    </citation>
    <scope>NUCLEOTIDE SEQUENCE [LARGE SCALE GENOMIC DNA]</scope>
    <source>
        <strain evidence="12 13">ATCC 64428</strain>
    </source>
</reference>
<sequence length="527" mass="58917">QAIGNVAEQVAEQFEKTGRFEKNVWRDAAQALRFPFWDWAEERVVKEGLPPVLSDDEVTLSVGSEKVKVPNPLSYFKFKSIPTGFVNITDVTAYFAEWPRTVRYAPSNPNIWTSDTDALNKSLKKEAPSLRSRVALLFTLSDSTDTTKETARTYDEFSNHTVQSTNKLHYYTADSLEGIHDSVHNVVGGNGHMANPDYAGFDPIFFLHHCNVDRLYALWEYVYPKDIYIGNGTDYTFTQNTGTYALVYNQELLGQTELAPFRLPDGNYWTSDHSRYFDAEAYPKYYTYPEIVGIKVDQPATDEEREKYRHDLQKYYGLEGKNVIYYPTSTLNIRLANVPDHIVIGVQTPEFAFNGPYSVQVHYKAFNTEDIYVGSISVFARQHKTNCAACRRRRAGDSSIHGLIPVPSSIIEDVIEGAGLDVASLGADKAVGEIMEKLKKHLTAVIVDSNGKELGSAKGSTRQVAAHEALDTNFTPIITLASSSIQEAPRDGTNHPVKWANWVSHGEIFQPGLEDRGWKAGSGAVVA</sequence>
<evidence type="ECO:0000256" key="1">
    <source>
        <dbReference type="ARBA" id="ARBA00001973"/>
    </source>
</evidence>
<protein>
    <recommendedName>
        <fullName evidence="3">tyrosinase</fullName>
        <ecNumber evidence="3">1.14.18.1</ecNumber>
    </recommendedName>
</protein>
<dbReference type="InterPro" id="IPR002227">
    <property type="entry name" value="Tyrosinase_Cu-bd"/>
</dbReference>
<dbReference type="InterPro" id="IPR008922">
    <property type="entry name" value="Di-copper_centre_dom_sf"/>
</dbReference>
<gene>
    <name evidence="12" type="ORF">FISHEDRAFT_47291</name>
</gene>
<dbReference type="PANTHER" id="PTHR11474">
    <property type="entry name" value="TYROSINASE FAMILY MEMBER"/>
    <property type="match status" value="1"/>
</dbReference>
<feature type="domain" description="Tyrosinase copper-binding" evidence="11">
    <location>
        <begin position="202"/>
        <end position="213"/>
    </location>
</feature>
<dbReference type="InterPro" id="IPR041640">
    <property type="entry name" value="Tyrosinase_C"/>
</dbReference>
<comment type="catalytic activity">
    <reaction evidence="10">
        <text>L-tyrosine + O2 = L-dopaquinone + H2O</text>
        <dbReference type="Rhea" id="RHEA:18117"/>
        <dbReference type="ChEBI" id="CHEBI:15377"/>
        <dbReference type="ChEBI" id="CHEBI:15379"/>
        <dbReference type="ChEBI" id="CHEBI:57924"/>
        <dbReference type="ChEBI" id="CHEBI:58315"/>
        <dbReference type="EC" id="1.14.18.1"/>
    </reaction>
</comment>
<evidence type="ECO:0000256" key="4">
    <source>
        <dbReference type="ARBA" id="ARBA00022723"/>
    </source>
</evidence>
<accession>A0A0D7A608</accession>
<dbReference type="Pfam" id="PF18132">
    <property type="entry name" value="Tyrosinase_C"/>
    <property type="match status" value="1"/>
</dbReference>
<name>A0A0D7A608_9AGAR</name>
<comment type="similarity">
    <text evidence="2">Belongs to the tyrosinase family.</text>
</comment>
<dbReference type="Gene3D" id="2.60.310.20">
    <property type="match status" value="1"/>
</dbReference>
<evidence type="ECO:0000256" key="7">
    <source>
        <dbReference type="ARBA" id="ARBA00023033"/>
    </source>
</evidence>
<dbReference type="PROSITE" id="PS00498">
    <property type="entry name" value="TYROSINASE_2"/>
    <property type="match status" value="1"/>
</dbReference>
<keyword evidence="4" id="KW-0479">Metal-binding</keyword>
<dbReference type="EC" id="1.14.18.1" evidence="3"/>
<evidence type="ECO:0000256" key="10">
    <source>
        <dbReference type="ARBA" id="ARBA00048881"/>
    </source>
</evidence>
<evidence type="ECO:0000313" key="13">
    <source>
        <dbReference type="Proteomes" id="UP000054144"/>
    </source>
</evidence>
<dbReference type="Gene3D" id="1.10.1280.10">
    <property type="entry name" value="Di-copper center containing domain from catechol oxidase"/>
    <property type="match status" value="1"/>
</dbReference>
<dbReference type="GO" id="GO:0046872">
    <property type="term" value="F:metal ion binding"/>
    <property type="evidence" value="ECO:0007669"/>
    <property type="project" value="UniProtKB-KW"/>
</dbReference>
<proteinExistence type="inferred from homology"/>
<dbReference type="Proteomes" id="UP000054144">
    <property type="component" value="Unassembled WGS sequence"/>
</dbReference>
<evidence type="ECO:0000256" key="9">
    <source>
        <dbReference type="ARBA" id="ARBA00048233"/>
    </source>
</evidence>
<evidence type="ECO:0000256" key="2">
    <source>
        <dbReference type="ARBA" id="ARBA00009928"/>
    </source>
</evidence>
<dbReference type="SUPFAM" id="SSF48056">
    <property type="entry name" value="Di-copper centre-containing domain"/>
    <property type="match status" value="1"/>
</dbReference>
<dbReference type="PRINTS" id="PR00092">
    <property type="entry name" value="TYROSINASE"/>
</dbReference>
<evidence type="ECO:0000313" key="12">
    <source>
        <dbReference type="EMBL" id="KIY46442.1"/>
    </source>
</evidence>
<keyword evidence="8" id="KW-0470">Melanin biosynthesis</keyword>
<dbReference type="OrthoDB" id="6132182at2759"/>
<keyword evidence="7" id="KW-0503">Monooxygenase</keyword>
<dbReference type="PANTHER" id="PTHR11474:SF76">
    <property type="entry name" value="SHKT DOMAIN-CONTAINING PROTEIN"/>
    <property type="match status" value="1"/>
</dbReference>
<keyword evidence="6" id="KW-0186">Copper</keyword>
<dbReference type="EMBL" id="KN882032">
    <property type="protein sequence ID" value="KIY46442.1"/>
    <property type="molecule type" value="Genomic_DNA"/>
</dbReference>